<comment type="caution">
    <text evidence="1">The sequence shown here is derived from an EMBL/GenBank/DDBJ whole genome shotgun (WGS) entry which is preliminary data.</text>
</comment>
<dbReference type="SUPFAM" id="SSF69304">
    <property type="entry name" value="Tricorn protease N-terminal domain"/>
    <property type="match status" value="1"/>
</dbReference>
<protein>
    <submittedName>
        <fullName evidence="1">Uncharacterized protein</fullName>
    </submittedName>
</protein>
<dbReference type="RefSeq" id="WP_133334579.1">
    <property type="nucleotide sequence ID" value="NZ_SMYO01000005.1"/>
</dbReference>
<dbReference type="Proteomes" id="UP000295132">
    <property type="component" value="Unassembled WGS sequence"/>
</dbReference>
<organism evidence="1 2">
    <name type="scientific">Bacillus salipaludis</name>
    <dbReference type="NCBI Taxonomy" id="2547811"/>
    <lineage>
        <taxon>Bacteria</taxon>
        <taxon>Bacillati</taxon>
        <taxon>Bacillota</taxon>
        <taxon>Bacilli</taxon>
        <taxon>Bacillales</taxon>
        <taxon>Bacillaceae</taxon>
        <taxon>Bacillus</taxon>
    </lineage>
</organism>
<evidence type="ECO:0000313" key="2">
    <source>
        <dbReference type="Proteomes" id="UP000295132"/>
    </source>
</evidence>
<dbReference type="EMBL" id="SMYO01000005">
    <property type="protein sequence ID" value="TDK61752.1"/>
    <property type="molecule type" value="Genomic_DNA"/>
</dbReference>
<reference evidence="1 2" key="1">
    <citation type="submission" date="2019-03" db="EMBL/GenBank/DDBJ databases">
        <title>Bacillus niacini sp. nov. a Nicotinate-Metabolizing Mesophile Isolated from Soil.</title>
        <authorList>
            <person name="Zhang G."/>
        </authorList>
    </citation>
    <scope>NUCLEOTIDE SEQUENCE [LARGE SCALE GENOMIC DNA]</scope>
    <source>
        <strain evidence="1 2">WN066</strain>
    </source>
</reference>
<evidence type="ECO:0000313" key="1">
    <source>
        <dbReference type="EMBL" id="TDK61752.1"/>
    </source>
</evidence>
<accession>A0A4R5VUJ9</accession>
<dbReference type="AlphaFoldDB" id="A0A4R5VUJ9"/>
<gene>
    <name evidence="1" type="ORF">E2K98_12750</name>
</gene>
<proteinExistence type="predicted"/>
<sequence length="281" mass="32401">MNNIKAKHYINVEHIAGPQNDFRISIDFAGNLILLTEKEVQKKYLHKIYHMVNGKINKIELPSVSEAFDFAQPLEENWLLVSARTDEEEGYLRNATLFDVQGNILKTFTFDDAIQDVQTTKNSEIWVSYFDENMDSGLRCFDKDGLQTFDYIDFVIQTGRKIPFIDDCYALNVTSESANIYYYSDFPLVKINKSGYEIFRKIPIKGSHAFAILNDVVLFSHGYDGSAVVYLYSLRDKKRKTLHTVNQNGEELKYDYAVGRGSKLFLIKDKDVYLIDLEVST</sequence>
<name>A0A4R5VUJ9_9BACI</name>